<dbReference type="Proteomes" id="UP000887575">
    <property type="component" value="Unassembled WGS sequence"/>
</dbReference>
<evidence type="ECO:0000313" key="3">
    <source>
        <dbReference type="WBParaSite" id="MBELARI_LOCUS9890"/>
    </source>
</evidence>
<accession>A0AAF3FRL4</accession>
<proteinExistence type="predicted"/>
<reference evidence="3" key="1">
    <citation type="submission" date="2024-02" db="UniProtKB">
        <authorList>
            <consortium name="WormBaseParasite"/>
        </authorList>
    </citation>
    <scope>IDENTIFICATION</scope>
</reference>
<feature type="chain" id="PRO_5041930846" evidence="1">
    <location>
        <begin position="20"/>
        <end position="247"/>
    </location>
</feature>
<keyword evidence="2" id="KW-1185">Reference proteome</keyword>
<protein>
    <submittedName>
        <fullName evidence="3">Uncharacterized protein</fullName>
    </submittedName>
</protein>
<dbReference type="AlphaFoldDB" id="A0AAF3FRL4"/>
<evidence type="ECO:0000256" key="1">
    <source>
        <dbReference type="SAM" id="SignalP"/>
    </source>
</evidence>
<dbReference type="WBParaSite" id="MBELARI_LOCUS9890">
    <property type="protein sequence ID" value="MBELARI_LOCUS9890"/>
    <property type="gene ID" value="MBELARI_LOCUS9890"/>
</dbReference>
<name>A0AAF3FRL4_9BILA</name>
<sequence>MILHILFFCSIFFTQQGIAEKVDVYDFHEMNECDSFRVNTDKAKKEGQLNKIELLRVDYVNDVVCTGAYVKASKEASVLDRCFSEELQLKALKKCGQKPANDAECSKHADNMRCTLNELGELCQIEKLGQKVYRLIKYNNQKAASEKRFDDEPPLTDDPAFRCEKEISTGPTTAWSECDADGVTTMCASLQILNGDWAKCCMECETIDSFYSDNVTFPGEGLKYNVNVACCNSTKCNGVGTENFPID</sequence>
<keyword evidence="1" id="KW-0732">Signal</keyword>
<feature type="signal peptide" evidence="1">
    <location>
        <begin position="1"/>
        <end position="19"/>
    </location>
</feature>
<evidence type="ECO:0000313" key="2">
    <source>
        <dbReference type="Proteomes" id="UP000887575"/>
    </source>
</evidence>
<organism evidence="2 3">
    <name type="scientific">Mesorhabditis belari</name>
    <dbReference type="NCBI Taxonomy" id="2138241"/>
    <lineage>
        <taxon>Eukaryota</taxon>
        <taxon>Metazoa</taxon>
        <taxon>Ecdysozoa</taxon>
        <taxon>Nematoda</taxon>
        <taxon>Chromadorea</taxon>
        <taxon>Rhabditida</taxon>
        <taxon>Rhabditina</taxon>
        <taxon>Rhabditomorpha</taxon>
        <taxon>Rhabditoidea</taxon>
        <taxon>Rhabditidae</taxon>
        <taxon>Mesorhabditinae</taxon>
        <taxon>Mesorhabditis</taxon>
    </lineage>
</organism>